<sequence>MISWLMTACLYPCIVGPDFWGLVNKHWRMCTVGQMQSPINIDPSRLLFDPGLSEISIGKQQVEAELQNTGQLPMITINETTKFDTTDFIQIIPKFVNISGGPMIPYNYRLHHVIFHFGRIRDNEKGSEHTVDRVRFPAELQLLAYNSDLYENFTQAMTESKGLLGIAIIVDIGEVSNVELRKLTVASQSVTYKDSKTILTRFHPSELLPNTKHYVTYEGSLTYPGCYETVTWIVMNNPIYITREDLSIWNDLQQTEIKQSNPVFMSPNYRPLKPLNNRLIRTNINIKYTSRNPGSCPSNIYLNNGYRSNPLKIKHLQKPPAGSRHARRSISTLSEGEDENNDAYDQAYTLSQFEIETSDNNNNENDRIDF</sequence>
<evidence type="ECO:0000256" key="1">
    <source>
        <dbReference type="ARBA" id="ARBA00010718"/>
    </source>
</evidence>
<dbReference type="SMART" id="SM01057">
    <property type="entry name" value="Carb_anhydrase"/>
    <property type="match status" value="1"/>
</dbReference>
<dbReference type="Proteomes" id="UP000887578">
    <property type="component" value="Unplaced"/>
</dbReference>
<dbReference type="InterPro" id="IPR036398">
    <property type="entry name" value="CA_dom_sf"/>
</dbReference>
<keyword evidence="3" id="KW-0732">Signal</keyword>
<evidence type="ECO:0000256" key="2">
    <source>
        <dbReference type="SAM" id="MobiDB-lite"/>
    </source>
</evidence>
<feature type="signal peptide" evidence="3">
    <location>
        <begin position="1"/>
        <end position="16"/>
    </location>
</feature>
<evidence type="ECO:0000259" key="4">
    <source>
        <dbReference type="PROSITE" id="PS51144"/>
    </source>
</evidence>
<feature type="domain" description="Alpha-carbonic anhydrase" evidence="4">
    <location>
        <begin position="2"/>
        <end position="284"/>
    </location>
</feature>
<dbReference type="Pfam" id="PF00194">
    <property type="entry name" value="Carb_anhydrase"/>
    <property type="match status" value="1"/>
</dbReference>
<dbReference type="PANTHER" id="PTHR18952:SF208">
    <property type="entry name" value="CARBONIC ANHYDRASE XA-RELATED"/>
    <property type="match status" value="1"/>
</dbReference>
<evidence type="ECO:0000313" key="6">
    <source>
        <dbReference type="WBParaSite" id="PDA_v2.g16089.t1"/>
    </source>
</evidence>
<protein>
    <submittedName>
        <fullName evidence="6">Alpha-carbonic anhydrase domain-containing protein</fullName>
    </submittedName>
</protein>
<dbReference type="InterPro" id="IPR001148">
    <property type="entry name" value="CA_dom"/>
</dbReference>
<dbReference type="WBParaSite" id="PDA_v2.g16089.t1">
    <property type="protein sequence ID" value="PDA_v2.g16089.t1"/>
    <property type="gene ID" value="PDA_v2.g16089"/>
</dbReference>
<dbReference type="PANTHER" id="PTHR18952">
    <property type="entry name" value="CARBONIC ANHYDRASE"/>
    <property type="match status" value="1"/>
</dbReference>
<comment type="similarity">
    <text evidence="1">Belongs to the alpha-carbonic anhydrase family.</text>
</comment>
<dbReference type="SUPFAM" id="SSF51069">
    <property type="entry name" value="Carbonic anhydrase"/>
    <property type="match status" value="1"/>
</dbReference>
<accession>A0A914PD56</accession>
<name>A0A914PD56_9BILA</name>
<proteinExistence type="inferred from homology"/>
<feature type="chain" id="PRO_5037481141" evidence="3">
    <location>
        <begin position="17"/>
        <end position="370"/>
    </location>
</feature>
<evidence type="ECO:0000256" key="3">
    <source>
        <dbReference type="SAM" id="SignalP"/>
    </source>
</evidence>
<dbReference type="GO" id="GO:0008270">
    <property type="term" value="F:zinc ion binding"/>
    <property type="evidence" value="ECO:0007669"/>
    <property type="project" value="InterPro"/>
</dbReference>
<dbReference type="Gene3D" id="3.10.200.10">
    <property type="entry name" value="Alpha carbonic anhydrase"/>
    <property type="match status" value="1"/>
</dbReference>
<dbReference type="PROSITE" id="PS51144">
    <property type="entry name" value="ALPHA_CA_2"/>
    <property type="match status" value="1"/>
</dbReference>
<dbReference type="GO" id="GO:0006730">
    <property type="term" value="P:one-carbon metabolic process"/>
    <property type="evidence" value="ECO:0007669"/>
    <property type="project" value="TreeGrafter"/>
</dbReference>
<dbReference type="AlphaFoldDB" id="A0A914PD56"/>
<organism evidence="5 6">
    <name type="scientific">Panagrolaimus davidi</name>
    <dbReference type="NCBI Taxonomy" id="227884"/>
    <lineage>
        <taxon>Eukaryota</taxon>
        <taxon>Metazoa</taxon>
        <taxon>Ecdysozoa</taxon>
        <taxon>Nematoda</taxon>
        <taxon>Chromadorea</taxon>
        <taxon>Rhabditida</taxon>
        <taxon>Tylenchina</taxon>
        <taxon>Panagrolaimomorpha</taxon>
        <taxon>Panagrolaimoidea</taxon>
        <taxon>Panagrolaimidae</taxon>
        <taxon>Panagrolaimus</taxon>
    </lineage>
</organism>
<keyword evidence="5" id="KW-1185">Reference proteome</keyword>
<dbReference type="GO" id="GO:0004089">
    <property type="term" value="F:carbonate dehydratase activity"/>
    <property type="evidence" value="ECO:0007669"/>
    <property type="project" value="InterPro"/>
</dbReference>
<evidence type="ECO:0000313" key="5">
    <source>
        <dbReference type="Proteomes" id="UP000887578"/>
    </source>
</evidence>
<feature type="region of interest" description="Disordered" evidence="2">
    <location>
        <begin position="315"/>
        <end position="342"/>
    </location>
</feature>
<dbReference type="InterPro" id="IPR023561">
    <property type="entry name" value="Carbonic_anhydrase_a-class"/>
</dbReference>
<reference evidence="6" key="1">
    <citation type="submission" date="2022-11" db="UniProtKB">
        <authorList>
            <consortium name="WormBaseParasite"/>
        </authorList>
    </citation>
    <scope>IDENTIFICATION</scope>
</reference>